<feature type="compositionally biased region" description="Polar residues" evidence="1">
    <location>
        <begin position="1"/>
        <end position="13"/>
    </location>
</feature>
<dbReference type="InterPro" id="IPR027417">
    <property type="entry name" value="P-loop_NTPase"/>
</dbReference>
<dbReference type="SUPFAM" id="SSF52540">
    <property type="entry name" value="P-loop containing nucleoside triphosphate hydrolases"/>
    <property type="match status" value="1"/>
</dbReference>
<dbReference type="AlphaFoldDB" id="A0A6C0FAE8"/>
<protein>
    <submittedName>
        <fullName evidence="2">Uncharacterized protein</fullName>
    </submittedName>
</protein>
<dbReference type="EMBL" id="MN738821">
    <property type="protein sequence ID" value="QHT37831.1"/>
    <property type="molecule type" value="Genomic_DNA"/>
</dbReference>
<name>A0A6C0FAE8_9ZZZZ</name>
<evidence type="ECO:0000256" key="1">
    <source>
        <dbReference type="SAM" id="MobiDB-lite"/>
    </source>
</evidence>
<proteinExistence type="predicted"/>
<accession>A0A6C0FAE8</accession>
<reference evidence="2" key="1">
    <citation type="journal article" date="2020" name="Nature">
        <title>Giant virus diversity and host interactions through global metagenomics.</title>
        <authorList>
            <person name="Schulz F."/>
            <person name="Roux S."/>
            <person name="Paez-Espino D."/>
            <person name="Jungbluth S."/>
            <person name="Walsh D.A."/>
            <person name="Denef V.J."/>
            <person name="McMahon K.D."/>
            <person name="Konstantinidis K.T."/>
            <person name="Eloe-Fadrosh E.A."/>
            <person name="Kyrpides N.C."/>
            <person name="Woyke T."/>
        </authorList>
    </citation>
    <scope>NUCLEOTIDE SEQUENCE</scope>
    <source>
        <strain evidence="2">GVMAG-S-ERX556049-19</strain>
    </source>
</reference>
<evidence type="ECO:0000313" key="2">
    <source>
        <dbReference type="EMBL" id="QHT37831.1"/>
    </source>
</evidence>
<organism evidence="2">
    <name type="scientific">viral metagenome</name>
    <dbReference type="NCBI Taxonomy" id="1070528"/>
    <lineage>
        <taxon>unclassified sequences</taxon>
        <taxon>metagenomes</taxon>
        <taxon>organismal metagenomes</taxon>
    </lineage>
</organism>
<feature type="region of interest" description="Disordered" evidence="1">
    <location>
        <begin position="1"/>
        <end position="22"/>
    </location>
</feature>
<sequence>MSVEYLNSQTPESGTEPDSRPLNMSKAIVESFRSNTSLTSILDIAKDLIRTSNIHPTPFELEKLEYILVEMISHKDFEHTPLTNLLTSLHNRRNVIPTPYDQREIECIRRRRVRDSIDIKILDGTSKIHDNQRISAAKINAELMHPTTLFVLLVALTQSGKTGTMSALIRQYLLEPHNFTPVKHIIIITGLSDKDWRAQMEVRIAIDIRILHRNEINDKFIEELSQMRNVLLIFDEIQVACKDTQTLSKLFVKAGLQDLDSLFERDIKCVEFSATPDGALYNLSNKFWKNHTKIIKGEPGPGYTSLFDLYDQGRVLESKDLRGFDNDYSKSKKNRYFNHSAENTKKETLLHIQEIKEKINSFDSYRYHLFRIHGGDTQVNLNLGRIFGINDYNYLEYNQHGDIKNLNAVLSTPPEKHTFILIKEKLRCAATLVKTHIGVLYERYSLNPSDSVNVQGLAGRNTGYDVNKDSIVYTNVDSILRYRQLWDSDFLDNSLPWISSSTYRKNDETHGKDTFNHPRLFITNYIDNRKERYIIFTDFSDIVADFHSHFIPNSLPNNVRGPKKRKPITSDLSLHKGFYDAAIKKITKVWSENEMKPSTWVGVTNNHYRLYPCYTDINDINTLKWYLISKNLKPEKSMAFD</sequence>